<accession>A0A0P9N5R4</accession>
<dbReference type="AlphaFoldDB" id="A0A0P9N5R4"/>
<reference evidence="1 2" key="1">
    <citation type="submission" date="2015-09" db="EMBL/GenBank/DDBJ databases">
        <title>Genome announcement of multiple Pseudomonas syringae strains.</title>
        <authorList>
            <person name="Thakur S."/>
            <person name="Wang P.W."/>
            <person name="Gong Y."/>
            <person name="Weir B.S."/>
            <person name="Guttman D.S."/>
        </authorList>
    </citation>
    <scope>NUCLEOTIDE SEQUENCE [LARGE SCALE GENOMIC DNA]</scope>
    <source>
        <strain evidence="1 2">ICMP17001</strain>
    </source>
</reference>
<evidence type="ECO:0000313" key="2">
    <source>
        <dbReference type="Proteomes" id="UP000051335"/>
    </source>
</evidence>
<dbReference type="EMBL" id="LJQC01000610">
    <property type="protein sequence ID" value="KPW97432.1"/>
    <property type="molecule type" value="Genomic_DNA"/>
</dbReference>
<name>A0A0P9N5R4_9PSED</name>
<dbReference type="Proteomes" id="UP000051335">
    <property type="component" value="Unassembled WGS sequence"/>
</dbReference>
<organism evidence="1 2">
    <name type="scientific">Pseudomonas syringae pv. coryli</name>
    <dbReference type="NCBI Taxonomy" id="317659"/>
    <lineage>
        <taxon>Bacteria</taxon>
        <taxon>Pseudomonadati</taxon>
        <taxon>Pseudomonadota</taxon>
        <taxon>Gammaproteobacteria</taxon>
        <taxon>Pseudomonadales</taxon>
        <taxon>Pseudomonadaceae</taxon>
        <taxon>Pseudomonas</taxon>
    </lineage>
</organism>
<protein>
    <submittedName>
        <fullName evidence="1">Uncharacterized protein</fullName>
    </submittedName>
</protein>
<keyword evidence="2" id="KW-1185">Reference proteome</keyword>
<comment type="caution">
    <text evidence="1">The sequence shown here is derived from an EMBL/GenBank/DDBJ whole genome shotgun (WGS) entry which is preliminary data.</text>
</comment>
<sequence length="89" mass="10452">MCHFERFILHRCCERSDTQILYARTAIFRDLFPWQNKAQRPPPLPALTSAWACGYRRSSTRPPRRNPGLPCSFVSRTRQKTTGRNCLKK</sequence>
<evidence type="ECO:0000313" key="1">
    <source>
        <dbReference type="EMBL" id="KPW97432.1"/>
    </source>
</evidence>
<gene>
    <name evidence="1" type="ORF">ALO75_03724</name>
</gene>
<proteinExistence type="predicted"/>